<dbReference type="EMBL" id="LBWS01000021">
    <property type="protein sequence ID" value="KKR14684.1"/>
    <property type="molecule type" value="Genomic_DNA"/>
</dbReference>
<evidence type="ECO:0000313" key="3">
    <source>
        <dbReference type="Proteomes" id="UP000034048"/>
    </source>
</evidence>
<name>A0A0G0NEY4_9BACT</name>
<dbReference type="InterPro" id="IPR011604">
    <property type="entry name" value="PDDEXK-like_dom_sf"/>
</dbReference>
<evidence type="ECO:0000313" key="2">
    <source>
        <dbReference type="EMBL" id="KKR14684.1"/>
    </source>
</evidence>
<feature type="domain" description="PD-(D/E)XK endonuclease-like" evidence="1">
    <location>
        <begin position="95"/>
        <end position="244"/>
    </location>
</feature>
<gene>
    <name evidence="2" type="ORF">UT42_C0021G0008</name>
</gene>
<comment type="caution">
    <text evidence="2">The sequence shown here is derived from an EMBL/GenBank/DDBJ whole genome shotgun (WGS) entry which is preliminary data.</text>
</comment>
<reference evidence="2 3" key="1">
    <citation type="journal article" date="2015" name="Nature">
        <title>rRNA introns, odd ribosomes, and small enigmatic genomes across a large radiation of phyla.</title>
        <authorList>
            <person name="Brown C.T."/>
            <person name="Hug L.A."/>
            <person name="Thomas B.C."/>
            <person name="Sharon I."/>
            <person name="Castelle C.J."/>
            <person name="Singh A."/>
            <person name="Wilkins M.J."/>
            <person name="Williams K.H."/>
            <person name="Banfield J.F."/>
        </authorList>
    </citation>
    <scope>NUCLEOTIDE SEQUENCE [LARGE SCALE GENOMIC DNA]</scope>
</reference>
<dbReference type="InterPro" id="IPR038726">
    <property type="entry name" value="PDDEXK_AddAB-type"/>
</dbReference>
<proteinExistence type="predicted"/>
<accession>A0A0G0NEY4</accession>
<organism evidence="2 3">
    <name type="scientific">Candidatus Falkowbacteria bacterium GW2011_GWA2_39_24</name>
    <dbReference type="NCBI Taxonomy" id="1618634"/>
    <lineage>
        <taxon>Bacteria</taxon>
        <taxon>Candidatus Falkowiibacteriota</taxon>
    </lineage>
</organism>
<dbReference type="AlphaFoldDB" id="A0A0G0NEY4"/>
<protein>
    <recommendedName>
        <fullName evidence="1">PD-(D/E)XK endonuclease-like domain-containing protein</fullName>
    </recommendedName>
</protein>
<dbReference type="Gene3D" id="3.90.320.10">
    <property type="match status" value="1"/>
</dbReference>
<dbReference type="Pfam" id="PF12705">
    <property type="entry name" value="PDDEXK_1"/>
    <property type="match status" value="1"/>
</dbReference>
<dbReference type="Proteomes" id="UP000034048">
    <property type="component" value="Unassembled WGS sequence"/>
</dbReference>
<evidence type="ECO:0000259" key="1">
    <source>
        <dbReference type="Pfam" id="PF12705"/>
    </source>
</evidence>
<sequence>MSQYYNPQRSRNLYDAQADQPFRLSRSKLELFLECPRCFYLDRVLGVGRPPGFPFNLNSAVDTLLKKEFDIHRAAGTEHPLMKAYGVKAVPFQHEALDEWRENFVGIQFHHQPTNLIITGAVDDIWFNEQAELVVVDYKSTSKQAKITELDQEWQGGYKRQMEIYQWLLRHQGFPVSKTGYFVYCNGDTDRSAFDAKLEFDITLIAYEGDDSWIEKCIIDAHKCLQLKTIPTASANCDYCRYHQAISGKEKKS</sequence>